<proteinExistence type="predicted"/>
<comment type="caution">
    <text evidence="1">The sequence shown here is derived from an EMBL/GenBank/DDBJ whole genome shotgun (WGS) entry which is preliminary data.</text>
</comment>
<gene>
    <name evidence="1" type="ORF">PGLA2088_LOCUS34525</name>
</gene>
<name>A0A813KLU8_POLGL</name>
<dbReference type="Proteomes" id="UP000626109">
    <property type="component" value="Unassembled WGS sequence"/>
</dbReference>
<accession>A0A813KLU8</accession>
<evidence type="ECO:0000313" key="2">
    <source>
        <dbReference type="Proteomes" id="UP000626109"/>
    </source>
</evidence>
<organism evidence="1 2">
    <name type="scientific">Polarella glacialis</name>
    <name type="common">Dinoflagellate</name>
    <dbReference type="NCBI Taxonomy" id="89957"/>
    <lineage>
        <taxon>Eukaryota</taxon>
        <taxon>Sar</taxon>
        <taxon>Alveolata</taxon>
        <taxon>Dinophyceae</taxon>
        <taxon>Suessiales</taxon>
        <taxon>Suessiaceae</taxon>
        <taxon>Polarella</taxon>
    </lineage>
</organism>
<dbReference type="AlphaFoldDB" id="A0A813KLU8"/>
<evidence type="ECO:0000313" key="1">
    <source>
        <dbReference type="EMBL" id="CAE8707397.1"/>
    </source>
</evidence>
<feature type="non-terminal residue" evidence="1">
    <location>
        <position position="466"/>
    </location>
</feature>
<reference evidence="1" key="1">
    <citation type="submission" date="2021-02" db="EMBL/GenBank/DDBJ databases">
        <authorList>
            <person name="Dougan E. K."/>
            <person name="Rhodes N."/>
            <person name="Thang M."/>
            <person name="Chan C."/>
        </authorList>
    </citation>
    <scope>NUCLEOTIDE SEQUENCE</scope>
</reference>
<dbReference type="EMBL" id="CAJNNW010031395">
    <property type="protein sequence ID" value="CAE8707397.1"/>
    <property type="molecule type" value="Genomic_DNA"/>
</dbReference>
<protein>
    <submittedName>
        <fullName evidence="1">Uncharacterized protein</fullName>
    </submittedName>
</protein>
<sequence length="466" mass="50898">VQFVQILGGFAVLLVLFEAFGFIETPAGDTIRMTFRPEITPQMTAAAAIAVEALPVTAMPAEGKGATSQPKLTMAAIPATPAITAQITMPAIAVGATTTRQRISSRIVPAIAATAPTAATRTPAAAVSPVAIAATAPTAATSTPSLAGGRFCKLEVCSAAPDPQAARIFVMEHTDGAGHRMKAIIEGMAVAIRNNMNFGGVLAQLQPLTDQHINFRTISEAIFGPGSNKHLYSYNISKKPTFQHEFESVRLMEENKKSVKPGDNIYCPAVNEWGYNKEIPTSKYFPPWFREKLKQGLDSYPLNFSAGNTSVVMHLRRADLEKGDARATPDSYYYRLARQIQELVPNAEFHVWASTKNIPAKNWDYWTSKDFDGYRARGMQVHLDTQIQDNHKMLDAWAHMARAQVFIMSQSSFSQVPGYMNTNCVIYPSNIDSPLENWMDGQGHKRATFAKELRDCLARGNAIGAA</sequence>